<organism evidence="6 7">
    <name type="scientific">Persephonella hydrogeniphila</name>
    <dbReference type="NCBI Taxonomy" id="198703"/>
    <lineage>
        <taxon>Bacteria</taxon>
        <taxon>Pseudomonadati</taxon>
        <taxon>Aquificota</taxon>
        <taxon>Aquificia</taxon>
        <taxon>Aquificales</taxon>
        <taxon>Hydrogenothermaceae</taxon>
        <taxon>Persephonella</taxon>
    </lineage>
</organism>
<evidence type="ECO:0000256" key="3">
    <source>
        <dbReference type="ARBA" id="ARBA00023027"/>
    </source>
</evidence>
<dbReference type="Proteomes" id="UP000219036">
    <property type="component" value="Unassembled WGS sequence"/>
</dbReference>
<dbReference type="InterPro" id="IPR026590">
    <property type="entry name" value="Ssirtuin_cat_dom"/>
</dbReference>
<dbReference type="PROSITE" id="PS50305">
    <property type="entry name" value="SIRTUIN"/>
    <property type="match status" value="1"/>
</dbReference>
<comment type="caution">
    <text evidence="4">Lacks conserved residue(s) required for the propagation of feature annotation.</text>
</comment>
<evidence type="ECO:0000313" key="7">
    <source>
        <dbReference type="Proteomes" id="UP000219036"/>
    </source>
</evidence>
<dbReference type="AlphaFoldDB" id="A0A285NL07"/>
<dbReference type="Gene3D" id="3.30.1600.10">
    <property type="entry name" value="SIR2/SIRT2 'Small Domain"/>
    <property type="match status" value="1"/>
</dbReference>
<gene>
    <name evidence="6" type="ORF">SAMN06265182_1755</name>
</gene>
<dbReference type="InterPro" id="IPR026591">
    <property type="entry name" value="Sirtuin_cat_small_dom_sf"/>
</dbReference>
<dbReference type="PANTHER" id="PTHR11085:SF10">
    <property type="entry name" value="NAD-DEPENDENT PROTEIN DEACYLASE SIRTUIN-5, MITOCHONDRIAL-RELATED"/>
    <property type="match status" value="1"/>
</dbReference>
<reference evidence="7" key="1">
    <citation type="submission" date="2017-09" db="EMBL/GenBank/DDBJ databases">
        <authorList>
            <person name="Varghese N."/>
            <person name="Submissions S."/>
        </authorList>
    </citation>
    <scope>NUCLEOTIDE SEQUENCE [LARGE SCALE GENOMIC DNA]</scope>
    <source>
        <strain evidence="7">DSM 15103</strain>
    </source>
</reference>
<dbReference type="GO" id="GO:0070403">
    <property type="term" value="F:NAD+ binding"/>
    <property type="evidence" value="ECO:0007669"/>
    <property type="project" value="InterPro"/>
</dbReference>
<dbReference type="RefSeq" id="WP_097000911.1">
    <property type="nucleotide sequence ID" value="NZ_OBEI01000009.1"/>
</dbReference>
<accession>A0A285NL07</accession>
<evidence type="ECO:0000256" key="4">
    <source>
        <dbReference type="PROSITE-ProRule" id="PRU00236"/>
    </source>
</evidence>
<evidence type="ECO:0000256" key="2">
    <source>
        <dbReference type="ARBA" id="ARBA00022679"/>
    </source>
</evidence>
<dbReference type="GO" id="GO:0017136">
    <property type="term" value="F:histone deacetylase activity, NAD-dependent"/>
    <property type="evidence" value="ECO:0007669"/>
    <property type="project" value="TreeGrafter"/>
</dbReference>
<name>A0A285NL07_9AQUI</name>
<dbReference type="InterPro" id="IPR050134">
    <property type="entry name" value="NAD-dep_sirtuin_deacylases"/>
</dbReference>
<proteinExistence type="predicted"/>
<dbReference type="Pfam" id="PF02146">
    <property type="entry name" value="SIR2"/>
    <property type="match status" value="1"/>
</dbReference>
<evidence type="ECO:0000256" key="1">
    <source>
        <dbReference type="ARBA" id="ARBA00012928"/>
    </source>
</evidence>
<dbReference type="InterPro" id="IPR003000">
    <property type="entry name" value="Sirtuin"/>
</dbReference>
<keyword evidence="3" id="KW-0520">NAD</keyword>
<feature type="domain" description="Deacetylase sirtuin-type" evidence="5">
    <location>
        <begin position="3"/>
        <end position="283"/>
    </location>
</feature>
<evidence type="ECO:0000259" key="5">
    <source>
        <dbReference type="PROSITE" id="PS50305"/>
    </source>
</evidence>
<dbReference type="Gene3D" id="3.40.50.1220">
    <property type="entry name" value="TPP-binding domain"/>
    <property type="match status" value="1"/>
</dbReference>
<dbReference type="OrthoDB" id="394960at2"/>
<evidence type="ECO:0000313" key="6">
    <source>
        <dbReference type="EMBL" id="SNZ10145.1"/>
    </source>
</evidence>
<dbReference type="EMBL" id="OBEI01000009">
    <property type="protein sequence ID" value="SNZ10145.1"/>
    <property type="molecule type" value="Genomic_DNA"/>
</dbReference>
<dbReference type="InterPro" id="IPR029035">
    <property type="entry name" value="DHS-like_NAD/FAD-binding_dom"/>
</dbReference>
<dbReference type="SUPFAM" id="SSF52467">
    <property type="entry name" value="DHS-like NAD/FAD-binding domain"/>
    <property type="match status" value="1"/>
</dbReference>
<dbReference type="EC" id="2.3.1.286" evidence="1"/>
<protein>
    <recommendedName>
        <fullName evidence="1">protein acetyllysine N-acetyltransferase</fullName>
        <ecNumber evidence="1">2.3.1.286</ecNumber>
    </recommendedName>
</protein>
<keyword evidence="2" id="KW-0808">Transferase</keyword>
<dbReference type="PANTHER" id="PTHR11085">
    <property type="entry name" value="NAD-DEPENDENT PROTEIN DEACYLASE SIRTUIN-5, MITOCHONDRIAL-RELATED"/>
    <property type="match status" value="1"/>
</dbReference>
<sequence>MFERKLNNEIQKAKEVLQNADAILITAGAGMGVDSGLPDFRGVEGFWRAYPIAKKLGLRFEELANPRWFRENPKLAWAFYGHRLNLYRKTKPHEGFYLLKKLGERKKGGYFVFTSNVDGQFQKAGFDEKRIVEIHGSIHHLQCTVPCMDDIWSADGIEIDIDMEKFEAKEPLPLCRHCKEIARPNILMFGDWEWISHRTAGQEFLFERWLEKIDDMGYNLAIIEIGAGKAVPTVRMLSERVADNFYGTLIRINPRDYDVPSSRHISIPLGGLEGIKKIIEGIL</sequence>
<keyword evidence="7" id="KW-1185">Reference proteome</keyword>